<keyword evidence="2" id="KW-1185">Reference proteome</keyword>
<dbReference type="EMBL" id="LDZF01000027">
    <property type="protein sequence ID" value="KMK11601.1"/>
    <property type="molecule type" value="Genomic_DNA"/>
</dbReference>
<name>A0A0J5LT57_PLUGE</name>
<dbReference type="PIRSF" id="PIRSF034585">
    <property type="entry name" value="SrfB"/>
    <property type="match status" value="1"/>
</dbReference>
<evidence type="ECO:0000313" key="1">
    <source>
        <dbReference type="EMBL" id="KMK11601.1"/>
    </source>
</evidence>
<protein>
    <submittedName>
        <fullName evidence="1">Virulence factor SrfB</fullName>
    </submittedName>
</protein>
<comment type="caution">
    <text evidence="1">The sequence shown here is derived from an EMBL/GenBank/DDBJ whole genome shotgun (WGS) entry which is preliminary data.</text>
</comment>
<proteinExistence type="predicted"/>
<sequence>MLVTLCDYPQSVTLIANSGVQFLDFGLTPQEAASLGRFVRKTANGPLLRLDYDIASGRYALPAADGQQPEVVKPESTLTLAQSLAMLDGIWLPLPVMRFNPPRAFIEGPDNWARVQIRKLPEPDSAGNSHRITLAFDSQVRPQAPAGLAPTENDLRNGTRFALAWRDDEVASFLDQTWVDGWLREVFTQRASDLESRSEREIAQALRSFEYQGHWLNLLSLLGEQLRVPELRLIAATVSTPAIAVDLVLDVGNSHTCGVIVEDHGDANDGLRQTAELQVRSLSEPQFLNAPLFTSRLEFAEARFGKQHFSVESGRDDAFVWPSIVRVGDEARRLAMQRLGTEGNSGISSPRRYLWDETPAVQDWRFSQMNPRSRREPLALAFPLAGLMNDGGEPLFSLPPEERMPVFSPQYSRSTLMTHMLCELLAQALSQINSVAARQRLGFANSPRQLRTLILTLPSAMPKQEREIFRRRMAEAIALVWKAQGWHPQDDDFSPAAATVPVPAIQMEWDEASCGQLVWLYNEAISHFGGQTEAFFAALARPDRQPQENEQPGRALRVAAIDLGGGTTDMAITHYSLDEGRGSNVKITPHLLFREGFKVAGDDILLDVIQRCVLPALQDALLQAGIADAAALMASLFGDTGRIDAQAVLRQQTTLQLFMPLGHAILAAWEQCDPADPLAGLHASFGELLSQPLTDNVVNYVCQAIALARPADAEPFDLLAVPLAVSFSDLRAAVLDGEFSIAAPLHALCEAISHYCCDVLLVTGRPGCLPGVQALIRYLQPVPVSRMVWMDNYHVQAWYPFSQQGRIGNPKSTAAVGAMLCSLALDLRLPRFNFKAADIGAYSTVRYLGVLDSSVNTLRDENIWYADLDLDDPDARLDAQLHFPLRGSITLGFRQLANARWPATPLYTLSISDPEVARAIAGDAVLQVKLALSGGRPGEGPEAFTLSEAWLQDGTPVPYDALSLKLNTLADRRHSGSHYWIDSGSLYLK</sequence>
<evidence type="ECO:0000313" key="2">
    <source>
        <dbReference type="Proteomes" id="UP000036196"/>
    </source>
</evidence>
<dbReference type="STRING" id="61647.LG71_17505"/>
<dbReference type="Pfam" id="PF07520">
    <property type="entry name" value="SrfB"/>
    <property type="match status" value="1"/>
</dbReference>
<reference evidence="1 2" key="1">
    <citation type="submission" date="2015-05" db="EMBL/GenBank/DDBJ databases">
        <title>Genome sequences of Pluralibacter gergoviae.</title>
        <authorList>
            <person name="Greninger A.L."/>
            <person name="Miller S."/>
        </authorList>
    </citation>
    <scope>NUCLEOTIDE SEQUENCE [LARGE SCALE GENOMIC DNA]</scope>
    <source>
        <strain evidence="1 2">JS81F13</strain>
    </source>
</reference>
<dbReference type="eggNOG" id="COG4457">
    <property type="taxonomic scope" value="Bacteria"/>
</dbReference>
<accession>A0A0J5LT57</accession>
<dbReference type="InterPro" id="IPR009216">
    <property type="entry name" value="Virulence_factor_SrfB"/>
</dbReference>
<dbReference type="RefSeq" id="WP_048280399.1">
    <property type="nucleotide sequence ID" value="NZ_LDZF01000027.1"/>
</dbReference>
<gene>
    <name evidence="1" type="ORF">ABW06_20665</name>
</gene>
<organism evidence="1 2">
    <name type="scientific">Pluralibacter gergoviae</name>
    <name type="common">Enterobacter gergoviae</name>
    <dbReference type="NCBI Taxonomy" id="61647"/>
    <lineage>
        <taxon>Bacteria</taxon>
        <taxon>Pseudomonadati</taxon>
        <taxon>Pseudomonadota</taxon>
        <taxon>Gammaproteobacteria</taxon>
        <taxon>Enterobacterales</taxon>
        <taxon>Enterobacteriaceae</taxon>
        <taxon>Pluralibacter</taxon>
    </lineage>
</organism>
<dbReference type="PATRIC" id="fig|61647.15.peg.2700"/>
<dbReference type="Proteomes" id="UP000036196">
    <property type="component" value="Unassembled WGS sequence"/>
</dbReference>
<dbReference type="AlphaFoldDB" id="A0A0J5LT57"/>